<gene>
    <name evidence="11" type="ordered locus">ECUMN_4968</name>
</gene>
<feature type="transmembrane region" description="Helical" evidence="9">
    <location>
        <begin position="122"/>
        <end position="141"/>
    </location>
</feature>
<evidence type="ECO:0000313" key="12">
    <source>
        <dbReference type="Proteomes" id="UP000007097"/>
    </source>
</evidence>
<dbReference type="FunFam" id="1.20.1250.20:FF:000018">
    <property type="entry name" value="MFS transporter permease"/>
    <property type="match status" value="1"/>
</dbReference>
<feature type="transmembrane region" description="Helical" evidence="9">
    <location>
        <begin position="286"/>
        <end position="311"/>
    </location>
</feature>
<dbReference type="GO" id="GO:0005886">
    <property type="term" value="C:plasma membrane"/>
    <property type="evidence" value="ECO:0007669"/>
    <property type="project" value="TreeGrafter"/>
</dbReference>
<evidence type="ECO:0000256" key="9">
    <source>
        <dbReference type="SAM" id="Phobius"/>
    </source>
</evidence>
<evidence type="ECO:0000256" key="3">
    <source>
        <dbReference type="ARBA" id="ARBA00022475"/>
    </source>
</evidence>
<keyword evidence="2" id="KW-0813">Transport</keyword>
<feature type="transmembrane region" description="Helical" evidence="9">
    <location>
        <begin position="216"/>
        <end position="236"/>
    </location>
</feature>
<dbReference type="InterPro" id="IPR011701">
    <property type="entry name" value="MFS"/>
</dbReference>
<comment type="subcellular location">
    <subcellularLocation>
        <location evidence="1">Membrane</location>
        <topology evidence="1">Multi-pass membrane protein</topology>
    </subcellularLocation>
</comment>
<evidence type="ECO:0000313" key="11">
    <source>
        <dbReference type="EMBL" id="CAR16079.1"/>
    </source>
</evidence>
<dbReference type="FunFam" id="1.20.1250.20:FF:000126">
    <property type="entry name" value="MFS transporter permease"/>
    <property type="match status" value="1"/>
</dbReference>
<keyword evidence="3" id="KW-1003">Cell membrane</keyword>
<dbReference type="AlphaFoldDB" id="B7NH14"/>
<keyword evidence="11" id="KW-0808">Transferase</keyword>
<dbReference type="InterPro" id="IPR012707">
    <property type="entry name" value="HPA_permease"/>
</dbReference>
<evidence type="ECO:0000256" key="8">
    <source>
        <dbReference type="ARBA" id="ARBA00074139"/>
    </source>
</evidence>
<feature type="transmembrane region" description="Helical" evidence="9">
    <location>
        <begin position="147"/>
        <end position="170"/>
    </location>
</feature>
<evidence type="ECO:0000256" key="7">
    <source>
        <dbReference type="ARBA" id="ARBA00058119"/>
    </source>
</evidence>
<dbReference type="GO" id="GO:1900754">
    <property type="term" value="P:4-hydroxyphenylacetate transport"/>
    <property type="evidence" value="ECO:0007669"/>
    <property type="project" value="InterPro"/>
</dbReference>
<dbReference type="Pfam" id="PF07690">
    <property type="entry name" value="MFS_1"/>
    <property type="match status" value="1"/>
</dbReference>
<comment type="function">
    <text evidence="7">Component of the tartrate utilization system and may allow entry of tartrate and tartrate dehydrogenase.</text>
</comment>
<dbReference type="PROSITE" id="PS50850">
    <property type="entry name" value="MFS"/>
    <property type="match status" value="1"/>
</dbReference>
<dbReference type="CDD" id="cd17319">
    <property type="entry name" value="MFS_ExuT_GudP_like"/>
    <property type="match status" value="1"/>
</dbReference>
<feature type="domain" description="Major facilitator superfamily (MFS) profile" evidence="10">
    <location>
        <begin position="56"/>
        <end position="472"/>
    </location>
</feature>
<dbReference type="NCBIfam" id="TIGR02332">
    <property type="entry name" value="HpaX"/>
    <property type="match status" value="1"/>
</dbReference>
<feature type="transmembrane region" description="Helical" evidence="9">
    <location>
        <begin position="89"/>
        <end position="110"/>
    </location>
</feature>
<dbReference type="InterPro" id="IPR020846">
    <property type="entry name" value="MFS_dom"/>
</dbReference>
<feature type="transmembrane region" description="Helical" evidence="9">
    <location>
        <begin position="358"/>
        <end position="376"/>
    </location>
</feature>
<reference evidence="12" key="1">
    <citation type="journal article" date="2009" name="PLoS Genet.">
        <title>Organised genome dynamics in the Escherichia coli species results in highly diverse adaptive paths.</title>
        <authorList>
            <person name="Touchon M."/>
            <person name="Hoede C."/>
            <person name="Tenaillon O."/>
            <person name="Barbe V."/>
            <person name="Baeriswyl S."/>
            <person name="Bidet P."/>
            <person name="Bingen E."/>
            <person name="Bonacorsi S."/>
            <person name="Bouchier C."/>
            <person name="Bouvet O."/>
            <person name="Calteau A."/>
            <person name="Chiapello H."/>
            <person name="Clermont O."/>
            <person name="Cruveiller S."/>
            <person name="Danchin A."/>
            <person name="Diard M."/>
            <person name="Dossat C."/>
            <person name="Karoui M.E."/>
            <person name="Frapy E."/>
            <person name="Garry L."/>
            <person name="Ghigo J.M."/>
            <person name="Gilles A.M."/>
            <person name="Johnson J."/>
            <person name="Le Bouguenec C."/>
            <person name="Lescat M."/>
            <person name="Mangenot S."/>
            <person name="Martinez-Jehanne V."/>
            <person name="Matic I."/>
            <person name="Nassif X."/>
            <person name="Oztas S."/>
            <person name="Petit M.A."/>
            <person name="Pichon C."/>
            <person name="Rouy Z."/>
            <person name="Ruf C.S."/>
            <person name="Schneider D."/>
            <person name="Tourret J."/>
            <person name="Vacherie B."/>
            <person name="Vallenet D."/>
            <person name="Medigue C."/>
            <person name="Rocha E.P.C."/>
            <person name="Denamur E."/>
        </authorList>
    </citation>
    <scope>NUCLEOTIDE SEQUENCE [LARGE SCALE GENOMIC DNA]</scope>
    <source>
        <strain evidence="12">UMN026 / ExPEC</strain>
    </source>
</reference>
<feature type="transmembrane region" description="Helical" evidence="9">
    <location>
        <begin position="326"/>
        <end position="346"/>
    </location>
</feature>
<dbReference type="PANTHER" id="PTHR43791">
    <property type="entry name" value="PERMEASE-RELATED"/>
    <property type="match status" value="1"/>
</dbReference>
<feature type="transmembrane region" description="Helical" evidence="9">
    <location>
        <begin position="382"/>
        <end position="403"/>
    </location>
</feature>
<accession>B7NH14</accession>
<dbReference type="EMBL" id="CU928163">
    <property type="protein sequence ID" value="CAR16079.1"/>
    <property type="molecule type" value="Genomic_DNA"/>
</dbReference>
<evidence type="ECO:0000256" key="1">
    <source>
        <dbReference type="ARBA" id="ARBA00004141"/>
    </source>
</evidence>
<evidence type="ECO:0000256" key="6">
    <source>
        <dbReference type="ARBA" id="ARBA00023136"/>
    </source>
</evidence>
<feature type="transmembrane region" description="Helical" evidence="9">
    <location>
        <begin position="52"/>
        <end position="69"/>
    </location>
</feature>
<dbReference type="KEGG" id="eum:ECUMN_4968"/>
<sequence length="478" mass="52790">MCASAINLVVPYKNPIRGRKMSDTSPAIPESIDPANQHKALTAGQQAVIKKLFRRLIVFLFVLFIFSFLDRINIGFAGLTMGRDLGLSATMFGLATTLFYAAYVIFGIPSNIMLSIVGARRWIATIMVLWGIASTATMFATGPTSLYVLRILVGITEAGFLPGILLYLTFWFPAYFRARANALFMVAMPVTTALGSIVSGYILSLDGVMALKGWQWLFLLEGFPSVLLGIMVWFWLDDSPDKAKWLTKEDKKCLQEMMDNDRLTLVQPEGAISHHAMQQRSMWREIFTPVVMMYTLAYFCLTNTLSAISIWTPQILQSFNQGSSNITIGLLAAVPQICTILGMIYWSRHSDHRQERRHHTALPYLFAAAGWLLASATDHNMIQMLGIIMASTGSFSAMAIFWTTPDQSISLRARAIGIAVINATGNIGSALSPFMIGWLKDLTGSFNSGLWFVAALLVIGAGIIWAIPMQSSRPRATP</sequence>
<name>B7NH14_ECOLU</name>
<keyword evidence="4 9" id="KW-0812">Transmembrane</keyword>
<dbReference type="PANTHER" id="PTHR43791:SF102">
    <property type="entry name" value="4-HYDROXYPHENYLACETATE CATABOLISM PROTEIN"/>
    <property type="match status" value="1"/>
</dbReference>
<protein>
    <recommendedName>
        <fullName evidence="8">Putative tartrate transporter</fullName>
    </recommendedName>
</protein>
<feature type="transmembrane region" description="Helical" evidence="9">
    <location>
        <begin position="448"/>
        <end position="467"/>
    </location>
</feature>
<evidence type="ECO:0000256" key="4">
    <source>
        <dbReference type="ARBA" id="ARBA00022692"/>
    </source>
</evidence>
<keyword evidence="5 9" id="KW-1133">Transmembrane helix</keyword>
<feature type="transmembrane region" description="Helical" evidence="9">
    <location>
        <begin position="182"/>
        <end position="204"/>
    </location>
</feature>
<keyword evidence="6 9" id="KW-0472">Membrane</keyword>
<dbReference type="PATRIC" id="fig|585056.7.peg.5132"/>
<dbReference type="HOGENOM" id="CLU_001265_0_0_6"/>
<dbReference type="Proteomes" id="UP000007097">
    <property type="component" value="Chromosome"/>
</dbReference>
<dbReference type="STRING" id="585056.ECUMN_4968"/>
<evidence type="ECO:0000256" key="2">
    <source>
        <dbReference type="ARBA" id="ARBA00022448"/>
    </source>
</evidence>
<keyword evidence="11" id="KW-0328">Glycosyltransferase</keyword>
<dbReference type="GO" id="GO:1901241">
    <property type="term" value="F:4-hydroxyphenylacetate transmembrane transporter activity"/>
    <property type="evidence" value="ECO:0007669"/>
    <property type="project" value="InterPro"/>
</dbReference>
<dbReference type="Gene3D" id="1.20.1250.20">
    <property type="entry name" value="MFS general substrate transporter like domains"/>
    <property type="match status" value="2"/>
</dbReference>
<proteinExistence type="predicted"/>
<dbReference type="GO" id="GO:0016757">
    <property type="term" value="F:glycosyltransferase activity"/>
    <property type="evidence" value="ECO:0007669"/>
    <property type="project" value="UniProtKB-KW"/>
</dbReference>
<organism evidence="11 12">
    <name type="scientific">Escherichia coli O17:K52:H18 (strain UMN026 / ExPEC)</name>
    <dbReference type="NCBI Taxonomy" id="585056"/>
    <lineage>
        <taxon>Bacteria</taxon>
        <taxon>Pseudomonadati</taxon>
        <taxon>Pseudomonadota</taxon>
        <taxon>Gammaproteobacteria</taxon>
        <taxon>Enterobacterales</taxon>
        <taxon>Enterobacteriaceae</taxon>
        <taxon>Escherichia</taxon>
    </lineage>
</organism>
<feature type="transmembrane region" description="Helical" evidence="9">
    <location>
        <begin position="415"/>
        <end position="436"/>
    </location>
</feature>
<dbReference type="SUPFAM" id="SSF103473">
    <property type="entry name" value="MFS general substrate transporter"/>
    <property type="match status" value="1"/>
</dbReference>
<evidence type="ECO:0000259" key="10">
    <source>
        <dbReference type="PROSITE" id="PS50850"/>
    </source>
</evidence>
<evidence type="ECO:0000256" key="5">
    <source>
        <dbReference type="ARBA" id="ARBA00022989"/>
    </source>
</evidence>
<dbReference type="InterPro" id="IPR036259">
    <property type="entry name" value="MFS_trans_sf"/>
</dbReference>